<proteinExistence type="predicted"/>
<comment type="caution">
    <text evidence="2">The sequence shown here is derived from an EMBL/GenBank/DDBJ whole genome shotgun (WGS) entry which is preliminary data.</text>
</comment>
<accession>A0A835QWK5</accession>
<feature type="region of interest" description="Disordered" evidence="1">
    <location>
        <begin position="42"/>
        <end position="99"/>
    </location>
</feature>
<evidence type="ECO:0000313" key="3">
    <source>
        <dbReference type="Proteomes" id="UP000639772"/>
    </source>
</evidence>
<sequence>MEAGSRRGEERWCMEPVWSATWRRDERGELADRAMRTLESIWRWPRPRRRRDVEEVGDEGQRGGGGPEGGGEVKDVEGGRKSSRAGSGNHGGGERRATP</sequence>
<feature type="compositionally biased region" description="Basic and acidic residues" evidence="1">
    <location>
        <begin position="71"/>
        <end position="80"/>
    </location>
</feature>
<dbReference type="EMBL" id="JADCNM010000006">
    <property type="protein sequence ID" value="KAG0478471.1"/>
    <property type="molecule type" value="Genomic_DNA"/>
</dbReference>
<organism evidence="2 3">
    <name type="scientific">Vanilla planifolia</name>
    <name type="common">Vanilla</name>
    <dbReference type="NCBI Taxonomy" id="51239"/>
    <lineage>
        <taxon>Eukaryota</taxon>
        <taxon>Viridiplantae</taxon>
        <taxon>Streptophyta</taxon>
        <taxon>Embryophyta</taxon>
        <taxon>Tracheophyta</taxon>
        <taxon>Spermatophyta</taxon>
        <taxon>Magnoliopsida</taxon>
        <taxon>Liliopsida</taxon>
        <taxon>Asparagales</taxon>
        <taxon>Orchidaceae</taxon>
        <taxon>Vanilloideae</taxon>
        <taxon>Vanilleae</taxon>
        <taxon>Vanilla</taxon>
    </lineage>
</organism>
<evidence type="ECO:0000256" key="1">
    <source>
        <dbReference type="SAM" id="MobiDB-lite"/>
    </source>
</evidence>
<reference evidence="2 3" key="1">
    <citation type="journal article" date="2020" name="Nat. Food">
        <title>A phased Vanilla planifolia genome enables genetic improvement of flavour and production.</title>
        <authorList>
            <person name="Hasing T."/>
            <person name="Tang H."/>
            <person name="Brym M."/>
            <person name="Khazi F."/>
            <person name="Huang T."/>
            <person name="Chambers A.H."/>
        </authorList>
    </citation>
    <scope>NUCLEOTIDE SEQUENCE [LARGE SCALE GENOMIC DNA]</scope>
    <source>
        <tissue evidence="2">Leaf</tissue>
    </source>
</reference>
<protein>
    <submittedName>
        <fullName evidence="2">Uncharacterized protein</fullName>
    </submittedName>
</protein>
<dbReference type="AlphaFoldDB" id="A0A835QWK5"/>
<evidence type="ECO:0000313" key="2">
    <source>
        <dbReference type="EMBL" id="KAG0478471.1"/>
    </source>
</evidence>
<name>A0A835QWK5_VANPL</name>
<gene>
    <name evidence="2" type="ORF">HPP92_013190</name>
</gene>
<dbReference type="Proteomes" id="UP000639772">
    <property type="component" value="Chromosome 6"/>
</dbReference>